<accession>A0A410P5F0</accession>
<dbReference type="InterPro" id="IPR036681">
    <property type="entry name" value="PgpA-like_sf"/>
</dbReference>
<dbReference type="SUPFAM" id="SSF101307">
    <property type="entry name" value="YutG-like"/>
    <property type="match status" value="1"/>
</dbReference>
<organism evidence="3 4">
    <name type="scientific">Velamenicoccus archaeovorus</name>
    <dbReference type="NCBI Taxonomy" id="1930593"/>
    <lineage>
        <taxon>Bacteria</taxon>
        <taxon>Pseudomonadati</taxon>
        <taxon>Candidatus Omnitrophota</taxon>
        <taxon>Candidatus Velamenicoccus</taxon>
    </lineage>
</organism>
<feature type="transmembrane region" description="Helical" evidence="1">
    <location>
        <begin position="82"/>
        <end position="107"/>
    </location>
</feature>
<dbReference type="RefSeq" id="WP_128700108.1">
    <property type="nucleotide sequence ID" value="NZ_CP019384.1"/>
</dbReference>
<dbReference type="Pfam" id="PF04608">
    <property type="entry name" value="PgpA"/>
    <property type="match status" value="1"/>
</dbReference>
<dbReference type="KEGG" id="vai:BU251_05930"/>
<dbReference type="CDD" id="cd06971">
    <property type="entry name" value="PgpA"/>
    <property type="match status" value="1"/>
</dbReference>
<keyword evidence="1" id="KW-0812">Transmembrane</keyword>
<gene>
    <name evidence="3" type="ORF">BU251_05930</name>
</gene>
<dbReference type="AlphaFoldDB" id="A0A410P5F0"/>
<dbReference type="EMBL" id="CP019384">
    <property type="protein sequence ID" value="QAT17301.1"/>
    <property type="molecule type" value="Genomic_DNA"/>
</dbReference>
<feature type="transmembrane region" description="Helical" evidence="1">
    <location>
        <begin position="12"/>
        <end position="37"/>
    </location>
</feature>
<proteinExistence type="predicted"/>
<keyword evidence="1" id="KW-1133">Transmembrane helix</keyword>
<dbReference type="EC" id="3.1.3.27" evidence="3"/>
<keyword evidence="1" id="KW-0472">Membrane</keyword>
<evidence type="ECO:0000313" key="4">
    <source>
        <dbReference type="Proteomes" id="UP000287243"/>
    </source>
</evidence>
<feature type="domain" description="YutG/PgpA" evidence="2">
    <location>
        <begin position="9"/>
        <end position="145"/>
    </location>
</feature>
<feature type="transmembrane region" description="Helical" evidence="1">
    <location>
        <begin position="43"/>
        <end position="61"/>
    </location>
</feature>
<dbReference type="InterPro" id="IPR007686">
    <property type="entry name" value="YutG/PgpA"/>
</dbReference>
<sequence>MKRHLIKLLATFFYLGEMPFAPGTWGSAGGMLLYLAIGAETTIGHVCAFAAVTLIGFLVAGRAEGVFGTRDPKPVVIDEVAGIFLVFLGLRLTWPVILLGFILYRLFDILKPPPARRLERLAGSAGIMLDDLLCGLYAQAVLRLVGLLVKL</sequence>
<evidence type="ECO:0000259" key="2">
    <source>
        <dbReference type="Pfam" id="PF04608"/>
    </source>
</evidence>
<dbReference type="PIRSF" id="PIRSF006162">
    <property type="entry name" value="PgpA"/>
    <property type="match status" value="1"/>
</dbReference>
<dbReference type="PANTHER" id="PTHR36305">
    <property type="entry name" value="PHOSPHATIDYLGLYCEROPHOSPHATASE A"/>
    <property type="match status" value="1"/>
</dbReference>
<dbReference type="OrthoDB" id="9804091at2"/>
<reference evidence="3 4" key="1">
    <citation type="submission" date="2017-01" db="EMBL/GenBank/DDBJ databases">
        <title>First insights into the biology of 'candidatus Vampirococcus archaeovorus'.</title>
        <authorList>
            <person name="Kizina J."/>
            <person name="Jordan S."/>
            <person name="Stueber K."/>
            <person name="Reinhardt R."/>
            <person name="Harder J."/>
        </authorList>
    </citation>
    <scope>NUCLEOTIDE SEQUENCE [LARGE SCALE GENOMIC DNA]</scope>
    <source>
        <strain evidence="3 4">LiM</strain>
    </source>
</reference>
<name>A0A410P5F0_VELA1</name>
<protein>
    <submittedName>
        <fullName evidence="3">Phosphatidylglycerophosphatase A</fullName>
        <ecNumber evidence="3">3.1.3.27</ecNumber>
    </submittedName>
</protein>
<evidence type="ECO:0000313" key="3">
    <source>
        <dbReference type="EMBL" id="QAT17301.1"/>
    </source>
</evidence>
<dbReference type="GO" id="GO:0008962">
    <property type="term" value="F:phosphatidylglycerophosphatase activity"/>
    <property type="evidence" value="ECO:0007669"/>
    <property type="project" value="UniProtKB-EC"/>
</dbReference>
<dbReference type="Proteomes" id="UP000287243">
    <property type="component" value="Chromosome"/>
</dbReference>
<dbReference type="GO" id="GO:0006629">
    <property type="term" value="P:lipid metabolic process"/>
    <property type="evidence" value="ECO:0007669"/>
    <property type="project" value="InterPro"/>
</dbReference>
<evidence type="ECO:0000256" key="1">
    <source>
        <dbReference type="SAM" id="Phobius"/>
    </source>
</evidence>
<keyword evidence="3" id="KW-0378">Hydrolase</keyword>
<keyword evidence="4" id="KW-1185">Reference proteome</keyword>
<dbReference type="PANTHER" id="PTHR36305:SF1">
    <property type="entry name" value="PHOSPHATIDYLGLYCEROPHOSPHATASE A"/>
    <property type="match status" value="1"/>
</dbReference>
<dbReference type="InterPro" id="IPR026037">
    <property type="entry name" value="PgpA"/>
</dbReference>